<feature type="compositionally biased region" description="Acidic residues" evidence="1">
    <location>
        <begin position="30"/>
        <end position="39"/>
    </location>
</feature>
<gene>
    <name evidence="2" type="ORF">NQ318_012435</name>
</gene>
<keyword evidence="3" id="KW-1185">Reference proteome</keyword>
<feature type="compositionally biased region" description="Basic and acidic residues" evidence="1">
    <location>
        <begin position="20"/>
        <end position="29"/>
    </location>
</feature>
<dbReference type="AlphaFoldDB" id="A0AAV8XZ83"/>
<feature type="non-terminal residue" evidence="2">
    <location>
        <position position="1"/>
    </location>
</feature>
<evidence type="ECO:0000313" key="3">
    <source>
        <dbReference type="Proteomes" id="UP001162162"/>
    </source>
</evidence>
<protein>
    <submittedName>
        <fullName evidence="2">Uncharacterized protein</fullName>
    </submittedName>
</protein>
<name>A0AAV8XZ83_9CUCU</name>
<reference evidence="2" key="1">
    <citation type="journal article" date="2023" name="Insect Mol. Biol.">
        <title>Genome sequencing provides insights into the evolution of gene families encoding plant cell wall-degrading enzymes in longhorned beetles.</title>
        <authorList>
            <person name="Shin N.R."/>
            <person name="Okamura Y."/>
            <person name="Kirsch R."/>
            <person name="Pauchet Y."/>
        </authorList>
    </citation>
    <scope>NUCLEOTIDE SEQUENCE</scope>
    <source>
        <strain evidence="2">AMC_N1</strain>
    </source>
</reference>
<comment type="caution">
    <text evidence="2">The sequence shown here is derived from an EMBL/GenBank/DDBJ whole genome shotgun (WGS) entry which is preliminary data.</text>
</comment>
<dbReference type="Proteomes" id="UP001162162">
    <property type="component" value="Unassembled WGS sequence"/>
</dbReference>
<feature type="region of interest" description="Disordered" evidence="1">
    <location>
        <begin position="1"/>
        <end position="59"/>
    </location>
</feature>
<organism evidence="2 3">
    <name type="scientific">Aromia moschata</name>
    <dbReference type="NCBI Taxonomy" id="1265417"/>
    <lineage>
        <taxon>Eukaryota</taxon>
        <taxon>Metazoa</taxon>
        <taxon>Ecdysozoa</taxon>
        <taxon>Arthropoda</taxon>
        <taxon>Hexapoda</taxon>
        <taxon>Insecta</taxon>
        <taxon>Pterygota</taxon>
        <taxon>Neoptera</taxon>
        <taxon>Endopterygota</taxon>
        <taxon>Coleoptera</taxon>
        <taxon>Polyphaga</taxon>
        <taxon>Cucujiformia</taxon>
        <taxon>Chrysomeloidea</taxon>
        <taxon>Cerambycidae</taxon>
        <taxon>Cerambycinae</taxon>
        <taxon>Callichromatini</taxon>
        <taxon>Aromia</taxon>
    </lineage>
</organism>
<feature type="compositionally biased region" description="Low complexity" evidence="1">
    <location>
        <begin position="40"/>
        <end position="50"/>
    </location>
</feature>
<proteinExistence type="predicted"/>
<dbReference type="EMBL" id="JAPWTK010000276">
    <property type="protein sequence ID" value="KAJ8943790.1"/>
    <property type="molecule type" value="Genomic_DNA"/>
</dbReference>
<evidence type="ECO:0000256" key="1">
    <source>
        <dbReference type="SAM" id="MobiDB-lite"/>
    </source>
</evidence>
<accession>A0AAV8XZ83</accession>
<sequence>LFQEAPAPSKRQSDLLETEEPQRNAKDVDNNIDDSDNSESSDSSDSSQSSESDEEDRTPIHIKLPLQLDFDDLAGALIEKNQKSRMNCIVEKKRAEEVVDHQPKTVRLPFGVNLTTDPRYERLSGERMIILCESGQVQRAQPPPQPQPEEEEDTIMIQPVMIPIPHTPFQTHMPQQMQPIIQQEPQAMRGPMGPVHPMEAMRPPMPPMMQAQVQMQPQPQPQPQNEFPPNMILHHIIQQIIAQKIMESEKAREEHTAAAATN</sequence>
<evidence type="ECO:0000313" key="2">
    <source>
        <dbReference type="EMBL" id="KAJ8943790.1"/>
    </source>
</evidence>